<dbReference type="KEGG" id="cput:CONPUDRAFT_149384"/>
<dbReference type="Proteomes" id="UP000053558">
    <property type="component" value="Unassembled WGS sequence"/>
</dbReference>
<sequence length="264" mass="30238">MPSQAQAYTTPAGADAHYHFYYPYLLVHDDRWHLGPTVVWPHQMPPWSATQAAASHGDLRPMYSPLDARLVDVVPVQAPEAASVPSRAPRGTNNRKMESINLEDRVNLLSEDAYTTDVTMDGYYCTSCETRINLDLRKKYAQATWVLHRKLCIRERQCEYMAALRADFEKTLENRVAQEAVEEDHPMTRESPESDLNEIVRGLLRSPSYVHNMLQQHTDELMGESEDVALENAGRDVQIERSPTPRLVPVFSWPEEFDDDDLHD</sequence>
<dbReference type="GeneID" id="19202582"/>
<dbReference type="EMBL" id="JH711573">
    <property type="protein sequence ID" value="EIW87354.1"/>
    <property type="molecule type" value="Genomic_DNA"/>
</dbReference>
<dbReference type="RefSeq" id="XP_007763872.1">
    <property type="nucleotide sequence ID" value="XM_007765682.1"/>
</dbReference>
<protein>
    <submittedName>
        <fullName evidence="1">Uncharacterized protein</fullName>
    </submittedName>
</protein>
<comment type="caution">
    <text evidence="1">The sequence shown here is derived from an EMBL/GenBank/DDBJ whole genome shotgun (WGS) entry which is preliminary data.</text>
</comment>
<keyword evidence="2" id="KW-1185">Reference proteome</keyword>
<dbReference type="AlphaFoldDB" id="A0A5M3N8B7"/>
<name>A0A5M3N8B7_CONPW</name>
<organism evidence="1 2">
    <name type="scientific">Coniophora puteana (strain RWD-64-598)</name>
    <name type="common">Brown rot fungus</name>
    <dbReference type="NCBI Taxonomy" id="741705"/>
    <lineage>
        <taxon>Eukaryota</taxon>
        <taxon>Fungi</taxon>
        <taxon>Dikarya</taxon>
        <taxon>Basidiomycota</taxon>
        <taxon>Agaricomycotina</taxon>
        <taxon>Agaricomycetes</taxon>
        <taxon>Agaricomycetidae</taxon>
        <taxon>Boletales</taxon>
        <taxon>Coniophorineae</taxon>
        <taxon>Coniophoraceae</taxon>
        <taxon>Coniophora</taxon>
    </lineage>
</organism>
<reference evidence="2" key="1">
    <citation type="journal article" date="2012" name="Science">
        <title>The Paleozoic origin of enzymatic lignin decomposition reconstructed from 31 fungal genomes.</title>
        <authorList>
            <person name="Floudas D."/>
            <person name="Binder M."/>
            <person name="Riley R."/>
            <person name="Barry K."/>
            <person name="Blanchette R.A."/>
            <person name="Henrissat B."/>
            <person name="Martinez A.T."/>
            <person name="Otillar R."/>
            <person name="Spatafora J.W."/>
            <person name="Yadav J.S."/>
            <person name="Aerts A."/>
            <person name="Benoit I."/>
            <person name="Boyd A."/>
            <person name="Carlson A."/>
            <person name="Copeland A."/>
            <person name="Coutinho P.M."/>
            <person name="de Vries R.P."/>
            <person name="Ferreira P."/>
            <person name="Findley K."/>
            <person name="Foster B."/>
            <person name="Gaskell J."/>
            <person name="Glotzer D."/>
            <person name="Gorecki P."/>
            <person name="Heitman J."/>
            <person name="Hesse C."/>
            <person name="Hori C."/>
            <person name="Igarashi K."/>
            <person name="Jurgens J.A."/>
            <person name="Kallen N."/>
            <person name="Kersten P."/>
            <person name="Kohler A."/>
            <person name="Kuees U."/>
            <person name="Kumar T.K.A."/>
            <person name="Kuo A."/>
            <person name="LaButti K."/>
            <person name="Larrondo L.F."/>
            <person name="Lindquist E."/>
            <person name="Ling A."/>
            <person name="Lombard V."/>
            <person name="Lucas S."/>
            <person name="Lundell T."/>
            <person name="Martin R."/>
            <person name="McLaughlin D.J."/>
            <person name="Morgenstern I."/>
            <person name="Morin E."/>
            <person name="Murat C."/>
            <person name="Nagy L.G."/>
            <person name="Nolan M."/>
            <person name="Ohm R.A."/>
            <person name="Patyshakuliyeva A."/>
            <person name="Rokas A."/>
            <person name="Ruiz-Duenas F.J."/>
            <person name="Sabat G."/>
            <person name="Salamov A."/>
            <person name="Samejima M."/>
            <person name="Schmutz J."/>
            <person name="Slot J.C."/>
            <person name="St John F."/>
            <person name="Stenlid J."/>
            <person name="Sun H."/>
            <person name="Sun S."/>
            <person name="Syed K."/>
            <person name="Tsang A."/>
            <person name="Wiebenga A."/>
            <person name="Young D."/>
            <person name="Pisabarro A."/>
            <person name="Eastwood D.C."/>
            <person name="Martin F."/>
            <person name="Cullen D."/>
            <person name="Grigoriev I.V."/>
            <person name="Hibbett D.S."/>
        </authorList>
    </citation>
    <scope>NUCLEOTIDE SEQUENCE [LARGE SCALE GENOMIC DNA]</scope>
    <source>
        <strain evidence="2">RWD-64-598 SS2</strain>
    </source>
</reference>
<gene>
    <name evidence="1" type="ORF">CONPUDRAFT_149384</name>
</gene>
<evidence type="ECO:0000313" key="2">
    <source>
        <dbReference type="Proteomes" id="UP000053558"/>
    </source>
</evidence>
<proteinExistence type="predicted"/>
<accession>A0A5M3N8B7</accession>
<evidence type="ECO:0000313" key="1">
    <source>
        <dbReference type="EMBL" id="EIW87354.1"/>
    </source>
</evidence>